<dbReference type="PANTHER" id="PTHR47506">
    <property type="entry name" value="TRANSCRIPTIONAL REGULATORY PROTEIN"/>
    <property type="match status" value="1"/>
</dbReference>
<dbReference type="KEGG" id="cmb:CSW64_04325"/>
<protein>
    <submittedName>
        <fullName evidence="6">TetR family transcriptional regulator</fullName>
    </submittedName>
</protein>
<dbReference type="EMBL" id="CP024201">
    <property type="protein sequence ID" value="ATQ41693.1"/>
    <property type="molecule type" value="Genomic_DNA"/>
</dbReference>
<feature type="DNA-binding region" description="H-T-H motif" evidence="4">
    <location>
        <begin position="28"/>
        <end position="47"/>
    </location>
</feature>
<dbReference type="PRINTS" id="PR00455">
    <property type="entry name" value="HTHTETR"/>
</dbReference>
<dbReference type="Pfam" id="PF00440">
    <property type="entry name" value="TetR_N"/>
    <property type="match status" value="1"/>
</dbReference>
<proteinExistence type="predicted"/>
<evidence type="ECO:0000259" key="5">
    <source>
        <dbReference type="PROSITE" id="PS50977"/>
    </source>
</evidence>
<dbReference type="InterPro" id="IPR009057">
    <property type="entry name" value="Homeodomain-like_sf"/>
</dbReference>
<dbReference type="InterPro" id="IPR001647">
    <property type="entry name" value="HTH_TetR"/>
</dbReference>
<reference evidence="6 7" key="1">
    <citation type="submission" date="2017-10" db="EMBL/GenBank/DDBJ databases">
        <title>Genome sequence of Caulobacter mirabilis FWC38.</title>
        <authorList>
            <person name="Fiebig A."/>
            <person name="Crosson S."/>
        </authorList>
    </citation>
    <scope>NUCLEOTIDE SEQUENCE [LARGE SCALE GENOMIC DNA]</scope>
    <source>
        <strain evidence="6 7">FWC 38</strain>
    </source>
</reference>
<dbReference type="Proteomes" id="UP000228945">
    <property type="component" value="Chromosome"/>
</dbReference>
<dbReference type="Pfam" id="PF16925">
    <property type="entry name" value="TetR_C_13"/>
    <property type="match status" value="1"/>
</dbReference>
<dbReference type="InterPro" id="IPR011075">
    <property type="entry name" value="TetR_C"/>
</dbReference>
<evidence type="ECO:0000256" key="4">
    <source>
        <dbReference type="PROSITE-ProRule" id="PRU00335"/>
    </source>
</evidence>
<evidence type="ECO:0000313" key="6">
    <source>
        <dbReference type="EMBL" id="ATQ41693.1"/>
    </source>
</evidence>
<dbReference type="OrthoDB" id="9811084at2"/>
<evidence type="ECO:0000256" key="3">
    <source>
        <dbReference type="ARBA" id="ARBA00023163"/>
    </source>
</evidence>
<accession>A0A2D2AUQ6</accession>
<dbReference type="PANTHER" id="PTHR47506:SF1">
    <property type="entry name" value="HTH-TYPE TRANSCRIPTIONAL REGULATOR YJDC"/>
    <property type="match status" value="1"/>
</dbReference>
<dbReference type="Gene3D" id="1.10.357.10">
    <property type="entry name" value="Tetracycline Repressor, domain 2"/>
    <property type="match status" value="1"/>
</dbReference>
<dbReference type="AlphaFoldDB" id="A0A2D2AUQ6"/>
<sequence>MVRDDGTQGRILDAAVRLILTKGYEATSINDVCQATGLTKGAVFHYVSDKEALGAAAAARFADRATELFAGAAYHEPADPRDRLLAYVDQRQTMMQGGLPDFTCLFGMIAQETYVTRPALAAACGDHIRSHAHTLEPDIAQAQADGDVALPHGPEGLALFMQAIIQGAFVISKAGGDPALAAQCLDHLKQYLTLLFSRPISAA</sequence>
<dbReference type="InterPro" id="IPR036271">
    <property type="entry name" value="Tet_transcr_reg_TetR-rel_C_sf"/>
</dbReference>
<dbReference type="PROSITE" id="PS01081">
    <property type="entry name" value="HTH_TETR_1"/>
    <property type="match status" value="1"/>
</dbReference>
<evidence type="ECO:0000256" key="2">
    <source>
        <dbReference type="ARBA" id="ARBA00023125"/>
    </source>
</evidence>
<evidence type="ECO:0000313" key="7">
    <source>
        <dbReference type="Proteomes" id="UP000228945"/>
    </source>
</evidence>
<dbReference type="InterPro" id="IPR023772">
    <property type="entry name" value="DNA-bd_HTH_TetR-type_CS"/>
</dbReference>
<evidence type="ECO:0000256" key="1">
    <source>
        <dbReference type="ARBA" id="ARBA00023015"/>
    </source>
</evidence>
<dbReference type="RefSeq" id="WP_099620950.1">
    <property type="nucleotide sequence ID" value="NZ_CP024201.1"/>
</dbReference>
<keyword evidence="3" id="KW-0804">Transcription</keyword>
<dbReference type="GO" id="GO:0003677">
    <property type="term" value="F:DNA binding"/>
    <property type="evidence" value="ECO:0007669"/>
    <property type="project" value="UniProtKB-UniRule"/>
</dbReference>
<dbReference type="PROSITE" id="PS50977">
    <property type="entry name" value="HTH_TETR_2"/>
    <property type="match status" value="1"/>
</dbReference>
<gene>
    <name evidence="6" type="ORF">CSW64_04325</name>
</gene>
<keyword evidence="2 4" id="KW-0238">DNA-binding</keyword>
<organism evidence="6 7">
    <name type="scientific">Caulobacter mirabilis</name>
    <dbReference type="NCBI Taxonomy" id="69666"/>
    <lineage>
        <taxon>Bacteria</taxon>
        <taxon>Pseudomonadati</taxon>
        <taxon>Pseudomonadota</taxon>
        <taxon>Alphaproteobacteria</taxon>
        <taxon>Caulobacterales</taxon>
        <taxon>Caulobacteraceae</taxon>
        <taxon>Caulobacter</taxon>
    </lineage>
</organism>
<keyword evidence="7" id="KW-1185">Reference proteome</keyword>
<dbReference type="SUPFAM" id="SSF48498">
    <property type="entry name" value="Tetracyclin repressor-like, C-terminal domain"/>
    <property type="match status" value="1"/>
</dbReference>
<dbReference type="SUPFAM" id="SSF46689">
    <property type="entry name" value="Homeodomain-like"/>
    <property type="match status" value="1"/>
</dbReference>
<keyword evidence="1" id="KW-0805">Transcription regulation</keyword>
<name>A0A2D2AUQ6_9CAUL</name>
<feature type="domain" description="HTH tetR-type" evidence="5">
    <location>
        <begin position="5"/>
        <end position="65"/>
    </location>
</feature>